<keyword evidence="1" id="KW-0732">Signal</keyword>
<sequence length="139" mass="15065">MISFPGTTSAFFLFLLYQAYSGPLEECVRNVTTCDAETQECAIKALTRCNLPDNPGANVLVKCKEIVANCSMTEPNTINCTNGVLNCMDEAIKRESTGGATVLQPMLTTWISILVLLAAIIKGLEYLEMTSTAWSTNGE</sequence>
<evidence type="ECO:0000256" key="1">
    <source>
        <dbReference type="SAM" id="SignalP"/>
    </source>
</evidence>
<name>A0A6M3VY08_CLOSI</name>
<feature type="signal peptide" evidence="1">
    <location>
        <begin position="1"/>
        <end position="21"/>
    </location>
</feature>
<reference evidence="2" key="1">
    <citation type="journal article" date="2020" name="Parasit. Vectors">
        <title>Clonorchis sinensis secretory protein CsAg17 vaccine induces immune protection.</title>
        <authorList>
            <person name="Bai X."/>
            <person name="Song J.H."/>
            <person name="Dai F."/>
            <person name="Lee J.Y."/>
            <person name="Hong S.J."/>
        </authorList>
    </citation>
    <scope>NUCLEOTIDE SEQUENCE</scope>
</reference>
<protein>
    <submittedName>
        <fullName evidence="2">Ag17</fullName>
    </submittedName>
</protein>
<dbReference type="AlphaFoldDB" id="A0A6M3VY08"/>
<organism evidence="2">
    <name type="scientific">Clonorchis sinensis</name>
    <name type="common">Chinese liver fluke</name>
    <dbReference type="NCBI Taxonomy" id="79923"/>
    <lineage>
        <taxon>Eukaryota</taxon>
        <taxon>Metazoa</taxon>
        <taxon>Spiralia</taxon>
        <taxon>Lophotrochozoa</taxon>
        <taxon>Platyhelminthes</taxon>
        <taxon>Trematoda</taxon>
        <taxon>Digenea</taxon>
        <taxon>Opisthorchiida</taxon>
        <taxon>Opisthorchiata</taxon>
        <taxon>Opisthorchiidae</taxon>
        <taxon>Clonorchis</taxon>
    </lineage>
</organism>
<dbReference type="EMBL" id="MN381946">
    <property type="protein sequence ID" value="QJF45775.1"/>
    <property type="molecule type" value="mRNA"/>
</dbReference>
<proteinExistence type="evidence at transcript level"/>
<accession>A0A6M3VY08</accession>
<feature type="chain" id="PRO_5026957262" evidence="1">
    <location>
        <begin position="22"/>
        <end position="139"/>
    </location>
</feature>
<evidence type="ECO:0000313" key="2">
    <source>
        <dbReference type="EMBL" id="QJF45775.1"/>
    </source>
</evidence>